<reference evidence="2 3" key="1">
    <citation type="submission" date="2016-03" db="EMBL/GenBank/DDBJ databases">
        <title>Chemosynthetic sulphur-oxidizing symbionts of marine invertebrate animals are capable of nitrogen fixation.</title>
        <authorList>
            <person name="Petersen J.M."/>
            <person name="Kemper A."/>
            <person name="Gruber-Vodicka H."/>
            <person name="Cardini U."/>
            <person name="Geest Mvander."/>
            <person name="Kleiner M."/>
            <person name="Bulgheresi S."/>
            <person name="Fussmann M."/>
            <person name="Herbold C."/>
            <person name="Seah B.K.B."/>
            <person name="Antony C.Paul."/>
            <person name="Liu D."/>
            <person name="Belitz A."/>
            <person name="Weber M."/>
        </authorList>
    </citation>
    <scope>NUCLEOTIDE SEQUENCE [LARGE SCALE GENOMIC DNA]</scope>
    <source>
        <strain evidence="2">G_D</strain>
    </source>
</reference>
<evidence type="ECO:0008006" key="4">
    <source>
        <dbReference type="Google" id="ProtNLM"/>
    </source>
</evidence>
<keyword evidence="1" id="KW-1133">Transmembrane helix</keyword>
<dbReference type="Pfam" id="PF07963">
    <property type="entry name" value="N_methyl"/>
    <property type="match status" value="1"/>
</dbReference>
<protein>
    <recommendedName>
        <fullName evidence="4">General secretion pathway protein GspI</fullName>
    </recommendedName>
</protein>
<feature type="transmembrane region" description="Helical" evidence="1">
    <location>
        <begin position="15"/>
        <end position="35"/>
    </location>
</feature>
<evidence type="ECO:0000313" key="3">
    <source>
        <dbReference type="Proteomes" id="UP000094849"/>
    </source>
</evidence>
<sequence length="129" mass="13847">MAGSLLSISFRQKGFSLLEVLVAFTLLAVTLGVMMQTLSSNSRGLAIAAQHSHAATLAESLIAQAGVTIPLQVSSTEGISESGYEWQLKIEENSLETGVYQESSFLVTAEVSWGETATGRRYVLSSLRY</sequence>
<organism evidence="2 3">
    <name type="scientific">Candidatus Thiodiazotropha endoloripes</name>
    <dbReference type="NCBI Taxonomy" id="1818881"/>
    <lineage>
        <taxon>Bacteria</taxon>
        <taxon>Pseudomonadati</taxon>
        <taxon>Pseudomonadota</taxon>
        <taxon>Gammaproteobacteria</taxon>
        <taxon>Chromatiales</taxon>
        <taxon>Sedimenticolaceae</taxon>
        <taxon>Candidatus Thiodiazotropha</taxon>
    </lineage>
</organism>
<dbReference type="PROSITE" id="PS00409">
    <property type="entry name" value="PROKAR_NTER_METHYL"/>
    <property type="match status" value="1"/>
</dbReference>
<keyword evidence="1" id="KW-0812">Transmembrane</keyword>
<dbReference type="AlphaFoldDB" id="A0A1E2UN07"/>
<dbReference type="Proteomes" id="UP000094849">
    <property type="component" value="Unassembled WGS sequence"/>
</dbReference>
<keyword evidence="1" id="KW-0472">Membrane</keyword>
<evidence type="ECO:0000313" key="2">
    <source>
        <dbReference type="EMBL" id="ODB96123.1"/>
    </source>
</evidence>
<accession>A0A1E2UN07</accession>
<comment type="caution">
    <text evidence="2">The sequence shown here is derived from an EMBL/GenBank/DDBJ whole genome shotgun (WGS) entry which is preliminary data.</text>
</comment>
<dbReference type="STRING" id="1818881.A3196_04710"/>
<dbReference type="NCBIfam" id="TIGR02532">
    <property type="entry name" value="IV_pilin_GFxxxE"/>
    <property type="match status" value="1"/>
</dbReference>
<keyword evidence="3" id="KW-1185">Reference proteome</keyword>
<gene>
    <name evidence="2" type="ORF">A3196_04710</name>
</gene>
<evidence type="ECO:0000256" key="1">
    <source>
        <dbReference type="SAM" id="Phobius"/>
    </source>
</evidence>
<proteinExistence type="predicted"/>
<dbReference type="EMBL" id="LVJZ01000003">
    <property type="protein sequence ID" value="ODB96123.1"/>
    <property type="molecule type" value="Genomic_DNA"/>
</dbReference>
<name>A0A1E2UN07_9GAMM</name>
<dbReference type="InterPro" id="IPR012902">
    <property type="entry name" value="N_methyl_site"/>
</dbReference>